<name>A0ABT1R715_9HYPH</name>
<feature type="chain" id="PRO_5045956468" description="beta-lactamase" evidence="7">
    <location>
        <begin position="23"/>
        <end position="268"/>
    </location>
</feature>
<reference evidence="9" key="1">
    <citation type="submission" date="2021-07" db="EMBL/GenBank/DDBJ databases">
        <title>Shinella sp. nov., a novel member of the genus Shinella from water.</title>
        <authorList>
            <person name="Deng Y."/>
        </authorList>
    </citation>
    <scope>NUCLEOTIDE SEQUENCE</scope>
    <source>
        <strain evidence="9">CPCC 100929</strain>
    </source>
</reference>
<feature type="signal peptide" evidence="7">
    <location>
        <begin position="1"/>
        <end position="22"/>
    </location>
</feature>
<dbReference type="InterPro" id="IPR001460">
    <property type="entry name" value="PCN-bd_Tpept"/>
</dbReference>
<dbReference type="Proteomes" id="UP000996601">
    <property type="component" value="Unassembled WGS sequence"/>
</dbReference>
<evidence type="ECO:0000256" key="7">
    <source>
        <dbReference type="SAM" id="SignalP"/>
    </source>
</evidence>
<sequence>MDIRLFAAGVLLAAGMSVPAQARIICTIVADAGSDEVFLEKGDCTTRVTPASTFKVPLAVMGYDSGYLEDAEEPVLPFMKGYPDWGGDAWRQPTSPKRWMELSVVWYSQRIAEFLGYEQLRDYADAFGYGNADMAGDPGKDNGLERAWIASSLKISPREQVEFLKKLVNHELPVAADAMDRAMEIVERRDIEDGWGVQGKTGMAYSRKADGTPEYGRPYGWYVGWARRDERTVVFARLIQDEKKQEPRTSLRARDSILKELPGILATD</sequence>
<evidence type="ECO:0000256" key="4">
    <source>
        <dbReference type="ARBA" id="ARBA00022729"/>
    </source>
</evidence>
<proteinExistence type="inferred from homology"/>
<protein>
    <recommendedName>
        <fullName evidence="3">beta-lactamase</fullName>
        <ecNumber evidence="3">3.5.2.6</ecNumber>
    </recommendedName>
</protein>
<comment type="similarity">
    <text evidence="2">Belongs to the class-D beta-lactamase family.</text>
</comment>
<dbReference type="Gene3D" id="3.40.710.10">
    <property type="entry name" value="DD-peptidase/beta-lactamase superfamily"/>
    <property type="match status" value="1"/>
</dbReference>
<comment type="catalytic activity">
    <reaction evidence="1">
        <text>a beta-lactam + H2O = a substituted beta-amino acid</text>
        <dbReference type="Rhea" id="RHEA:20401"/>
        <dbReference type="ChEBI" id="CHEBI:15377"/>
        <dbReference type="ChEBI" id="CHEBI:35627"/>
        <dbReference type="ChEBI" id="CHEBI:140347"/>
        <dbReference type="EC" id="3.5.2.6"/>
    </reaction>
</comment>
<organism evidence="9 10">
    <name type="scientific">Shinella lacus</name>
    <dbReference type="NCBI Taxonomy" id="2654216"/>
    <lineage>
        <taxon>Bacteria</taxon>
        <taxon>Pseudomonadati</taxon>
        <taxon>Pseudomonadota</taxon>
        <taxon>Alphaproteobacteria</taxon>
        <taxon>Hyphomicrobiales</taxon>
        <taxon>Rhizobiaceae</taxon>
        <taxon>Shinella</taxon>
    </lineage>
</organism>
<gene>
    <name evidence="9" type="primary">blaOXA</name>
    <name evidence="9" type="ORF">GB927_013130</name>
</gene>
<keyword evidence="6" id="KW-0046">Antibiotic resistance</keyword>
<evidence type="ECO:0000259" key="8">
    <source>
        <dbReference type="Pfam" id="PF00905"/>
    </source>
</evidence>
<keyword evidence="5" id="KW-0378">Hydrolase</keyword>
<dbReference type="InterPro" id="IPR050515">
    <property type="entry name" value="Beta-lactam/transpept"/>
</dbReference>
<evidence type="ECO:0000256" key="3">
    <source>
        <dbReference type="ARBA" id="ARBA00012865"/>
    </source>
</evidence>
<evidence type="ECO:0000256" key="6">
    <source>
        <dbReference type="ARBA" id="ARBA00023251"/>
    </source>
</evidence>
<evidence type="ECO:0000256" key="5">
    <source>
        <dbReference type="ARBA" id="ARBA00022801"/>
    </source>
</evidence>
<dbReference type="Pfam" id="PF00905">
    <property type="entry name" value="Transpeptidase"/>
    <property type="match status" value="1"/>
</dbReference>
<dbReference type="NCBIfam" id="NF000270">
    <property type="entry name" value="bla_class_D_alt"/>
    <property type="match status" value="1"/>
</dbReference>
<dbReference type="InterPro" id="IPR012338">
    <property type="entry name" value="Beta-lactam/transpept-like"/>
</dbReference>
<dbReference type="EMBL" id="WHSB02000004">
    <property type="protein sequence ID" value="MCQ4630989.1"/>
    <property type="molecule type" value="Genomic_DNA"/>
</dbReference>
<dbReference type="PANTHER" id="PTHR30627:SF6">
    <property type="entry name" value="BETA-LACTAMASE YBXI-RELATED"/>
    <property type="match status" value="1"/>
</dbReference>
<comment type="caution">
    <text evidence="9">The sequence shown here is derived from an EMBL/GenBank/DDBJ whole genome shotgun (WGS) entry which is preliminary data.</text>
</comment>
<evidence type="ECO:0000313" key="10">
    <source>
        <dbReference type="Proteomes" id="UP000996601"/>
    </source>
</evidence>
<dbReference type="PANTHER" id="PTHR30627">
    <property type="entry name" value="PEPTIDOGLYCAN D,D-TRANSPEPTIDASE"/>
    <property type="match status" value="1"/>
</dbReference>
<evidence type="ECO:0000256" key="2">
    <source>
        <dbReference type="ARBA" id="ARBA00007898"/>
    </source>
</evidence>
<accession>A0ABT1R715</accession>
<dbReference type="RefSeq" id="WP_256117440.1">
    <property type="nucleotide sequence ID" value="NZ_WHSB02000004.1"/>
</dbReference>
<dbReference type="SUPFAM" id="SSF56601">
    <property type="entry name" value="beta-lactamase/transpeptidase-like"/>
    <property type="match status" value="1"/>
</dbReference>
<evidence type="ECO:0000256" key="1">
    <source>
        <dbReference type="ARBA" id="ARBA00001526"/>
    </source>
</evidence>
<dbReference type="EC" id="3.5.2.6" evidence="3"/>
<evidence type="ECO:0000313" key="9">
    <source>
        <dbReference type="EMBL" id="MCQ4630989.1"/>
    </source>
</evidence>
<feature type="domain" description="Penicillin-binding protein transpeptidase" evidence="8">
    <location>
        <begin position="40"/>
        <end position="260"/>
    </location>
</feature>
<keyword evidence="4 7" id="KW-0732">Signal</keyword>
<keyword evidence="10" id="KW-1185">Reference proteome</keyword>